<name>A0A1H9K6X4_9SPHI</name>
<reference evidence="1 2" key="1">
    <citation type="submission" date="2016-10" db="EMBL/GenBank/DDBJ databases">
        <authorList>
            <person name="de Groot N.N."/>
        </authorList>
    </citation>
    <scope>NUCLEOTIDE SEQUENCE [LARGE SCALE GENOMIC DNA]</scope>
    <source>
        <strain evidence="1 2">DSM 18610</strain>
    </source>
</reference>
<dbReference type="OrthoDB" id="794757at2"/>
<dbReference type="EMBL" id="FOGG01000002">
    <property type="protein sequence ID" value="SEQ94966.1"/>
    <property type="molecule type" value="Genomic_DNA"/>
</dbReference>
<sequence>MVKKYWLCIFVLAFSACSSDKQPENTDNQAYFDLPGYFKKEIARLQKIDPQVNKTVVTNGRSEQKNIKIADWAQELAIFVDADINKTSWRGSFSVSKTDSTQRFTSDNKKIRIKELAITNKGTQIKRIEILVAVKNILYTSTDTLIYCPDSLYEIKKQQKIKLLSQKNYAIVGKLK</sequence>
<evidence type="ECO:0000313" key="2">
    <source>
        <dbReference type="Proteomes" id="UP000199572"/>
    </source>
</evidence>
<organism evidence="1 2">
    <name type="scientific">Pedobacter rhizosphaerae</name>
    <dbReference type="NCBI Taxonomy" id="390241"/>
    <lineage>
        <taxon>Bacteria</taxon>
        <taxon>Pseudomonadati</taxon>
        <taxon>Bacteroidota</taxon>
        <taxon>Sphingobacteriia</taxon>
        <taxon>Sphingobacteriales</taxon>
        <taxon>Sphingobacteriaceae</taxon>
        <taxon>Pedobacter</taxon>
    </lineage>
</organism>
<dbReference type="STRING" id="390241.SAMN04488023_102248"/>
<dbReference type="RefSeq" id="WP_090881075.1">
    <property type="nucleotide sequence ID" value="NZ_FOGG01000002.1"/>
</dbReference>
<proteinExistence type="predicted"/>
<protein>
    <submittedName>
        <fullName evidence="1">Uncharacterized protein</fullName>
    </submittedName>
</protein>
<gene>
    <name evidence="1" type="ORF">SAMN04488023_102248</name>
</gene>
<keyword evidence="2" id="KW-1185">Reference proteome</keyword>
<evidence type="ECO:0000313" key="1">
    <source>
        <dbReference type="EMBL" id="SEQ94966.1"/>
    </source>
</evidence>
<dbReference type="PROSITE" id="PS51257">
    <property type="entry name" value="PROKAR_LIPOPROTEIN"/>
    <property type="match status" value="1"/>
</dbReference>
<dbReference type="Proteomes" id="UP000199572">
    <property type="component" value="Unassembled WGS sequence"/>
</dbReference>
<accession>A0A1H9K6X4</accession>
<dbReference type="AlphaFoldDB" id="A0A1H9K6X4"/>